<organism evidence="1 2">
    <name type="scientific">Aristaeella hokkaidonensis</name>
    <dbReference type="NCBI Taxonomy" id="3046382"/>
    <lineage>
        <taxon>Bacteria</taxon>
        <taxon>Bacillati</taxon>
        <taxon>Bacillota</taxon>
        <taxon>Clostridia</taxon>
        <taxon>Eubacteriales</taxon>
        <taxon>Aristaeellaceae</taxon>
        <taxon>Aristaeella</taxon>
    </lineage>
</organism>
<dbReference type="EMBL" id="CP068393">
    <property type="protein sequence ID" value="QUC67645.1"/>
    <property type="molecule type" value="Genomic_DNA"/>
</dbReference>
<gene>
    <name evidence="1" type="ORF">JYE49_02785</name>
</gene>
<name>A0AC61MXH0_9FIRM</name>
<reference evidence="1" key="1">
    <citation type="submission" date="2021-01" db="EMBL/GenBank/DDBJ databases">
        <title>Complete genome sequence of Clostridiales bacterium R-7.</title>
        <authorList>
            <person name="Mahoney-Kurpe S.C."/>
            <person name="Palevich N."/>
            <person name="Koike S."/>
            <person name="Moon C.D."/>
            <person name="Attwood G.T."/>
        </authorList>
    </citation>
    <scope>NUCLEOTIDE SEQUENCE</scope>
    <source>
        <strain evidence="1">R-7</strain>
    </source>
</reference>
<evidence type="ECO:0000313" key="1">
    <source>
        <dbReference type="EMBL" id="QUC67645.1"/>
    </source>
</evidence>
<dbReference type="Proteomes" id="UP000682782">
    <property type="component" value="Chromosome"/>
</dbReference>
<keyword evidence="2" id="KW-1185">Reference proteome</keyword>
<evidence type="ECO:0000313" key="2">
    <source>
        <dbReference type="Proteomes" id="UP000682782"/>
    </source>
</evidence>
<accession>A0AC61MXH0</accession>
<protein>
    <submittedName>
        <fullName evidence="1">YjjG family noncanonical pyrimidine nucleotidase</fullName>
    </submittedName>
</protein>
<proteinExistence type="predicted"/>
<sequence length="230" mass="25666">MKFTTILWDVDGTLLDFKAAEKAAVQALFREFGLGECTDEMVRHYSRINEVFWERLERNELTKPQILVGRFAQFFTEIGVPASLAPAFNDRYQLALGDTIVFRDDSINIVRSLRGKVKQYAVTNGTVAAQNKKLTHSGLKDLLDGAFLSEGVGAEKPNMGFFNAVFDVLRPTDLSKILIVGDSLTSDIRGGNNAGIKTCWYNPDRLPARPGYAIDYTISDLHEVLEILQS</sequence>